<name>A0A0D8XMG9_DICVI</name>
<reference evidence="2 3" key="1">
    <citation type="submission" date="2013-11" db="EMBL/GenBank/DDBJ databases">
        <title>Draft genome of the bovine lungworm Dictyocaulus viviparus.</title>
        <authorList>
            <person name="Mitreva M."/>
        </authorList>
    </citation>
    <scope>NUCLEOTIDE SEQUENCE [LARGE SCALE GENOMIC DNA]</scope>
    <source>
        <strain evidence="2 3">HannoverDv2000</strain>
    </source>
</reference>
<organism evidence="2 3">
    <name type="scientific">Dictyocaulus viviparus</name>
    <name type="common">Bovine lungworm</name>
    <dbReference type="NCBI Taxonomy" id="29172"/>
    <lineage>
        <taxon>Eukaryota</taxon>
        <taxon>Metazoa</taxon>
        <taxon>Ecdysozoa</taxon>
        <taxon>Nematoda</taxon>
        <taxon>Chromadorea</taxon>
        <taxon>Rhabditida</taxon>
        <taxon>Rhabditina</taxon>
        <taxon>Rhabditomorpha</taxon>
        <taxon>Strongyloidea</taxon>
        <taxon>Metastrongylidae</taxon>
        <taxon>Dictyocaulus</taxon>
    </lineage>
</organism>
<keyword evidence="1" id="KW-0472">Membrane</keyword>
<keyword evidence="1" id="KW-0812">Transmembrane</keyword>
<evidence type="ECO:0000256" key="1">
    <source>
        <dbReference type="SAM" id="Phobius"/>
    </source>
</evidence>
<feature type="transmembrane region" description="Helical" evidence="1">
    <location>
        <begin position="190"/>
        <end position="209"/>
    </location>
</feature>
<dbReference type="EMBL" id="KN716385">
    <property type="protein sequence ID" value="KJH45818.1"/>
    <property type="molecule type" value="Genomic_DNA"/>
</dbReference>
<dbReference type="Proteomes" id="UP000053766">
    <property type="component" value="Unassembled WGS sequence"/>
</dbReference>
<keyword evidence="1" id="KW-1133">Transmembrane helix</keyword>
<evidence type="ECO:0000313" key="3">
    <source>
        <dbReference type="Proteomes" id="UP000053766"/>
    </source>
</evidence>
<protein>
    <submittedName>
        <fullName evidence="2">Uncharacterized protein</fullName>
    </submittedName>
</protein>
<accession>A0A0D8XMG9</accession>
<feature type="transmembrane region" description="Helical" evidence="1">
    <location>
        <begin position="141"/>
        <end position="159"/>
    </location>
</feature>
<evidence type="ECO:0000313" key="2">
    <source>
        <dbReference type="EMBL" id="KJH45818.1"/>
    </source>
</evidence>
<feature type="transmembrane region" description="Helical" evidence="1">
    <location>
        <begin position="6"/>
        <end position="26"/>
    </location>
</feature>
<dbReference type="AlphaFoldDB" id="A0A0D8XMG9"/>
<feature type="transmembrane region" description="Helical" evidence="1">
    <location>
        <begin position="109"/>
        <end position="129"/>
    </location>
</feature>
<keyword evidence="3" id="KW-1185">Reference proteome</keyword>
<reference evidence="3" key="2">
    <citation type="journal article" date="2016" name="Sci. Rep.">
        <title>Dictyocaulus viviparus genome, variome and transcriptome elucidate lungworm biology and support future intervention.</title>
        <authorList>
            <person name="McNulty S.N."/>
            <person name="Strube C."/>
            <person name="Rosa B.A."/>
            <person name="Martin J.C."/>
            <person name="Tyagi R."/>
            <person name="Choi Y.J."/>
            <person name="Wang Q."/>
            <person name="Hallsworth Pepin K."/>
            <person name="Zhang X."/>
            <person name="Ozersky P."/>
            <person name="Wilson R.K."/>
            <person name="Sternberg P.W."/>
            <person name="Gasser R.B."/>
            <person name="Mitreva M."/>
        </authorList>
    </citation>
    <scope>NUCLEOTIDE SEQUENCE [LARGE SCALE GENOMIC DNA]</scope>
    <source>
        <strain evidence="3">HannoverDv2000</strain>
    </source>
</reference>
<feature type="transmembrane region" description="Helical" evidence="1">
    <location>
        <begin position="230"/>
        <end position="253"/>
    </location>
</feature>
<gene>
    <name evidence="2" type="ORF">DICVIV_08142</name>
</gene>
<dbReference type="OrthoDB" id="5867805at2759"/>
<sequence>MATLLIFVWVMFTNIVSTLGNLGLIYDINKHSTSVSVIRSSIKGIRHAFAAVPGYIVGHDLHHKLLLVVYYSTVYLMILSSCFGMVFVVYAHIRDHLAHFGWICRKLVYIGYCYISFVCYLTFTVIFAEKEIVLESSVVSFSKYFLICMMITAFVYNYGVEEFEIDVTTVLGDWSANSFFLVLTKFLTRYQYSLGILIVLQIIECNRLVRWMQFRSLYNQDQLLTSVYSQTLFVSIVYLLPYFIPFLHLFWMYKINKQEFSSLFIPTADHPSYKRMYEERGHRVVQYKNLVVSFIRYSFMDDEGWSPSSPLIPQDEVWSDIAEDSDASEYAWDTSLCTRAGSDADDENDGYNTCDTHEVFFTDSDDERVDVDDGVTAEQKASQRYGMELQRQIEELEKIPRPSGDMEHLWERIQLENELYRRQFAWQMENMIRFTTNTQ</sequence>
<proteinExistence type="predicted"/>
<feature type="transmembrane region" description="Helical" evidence="1">
    <location>
        <begin position="65"/>
        <end position="89"/>
    </location>
</feature>